<protein>
    <submittedName>
        <fullName evidence="2">Uncharacterized protein</fullName>
    </submittedName>
</protein>
<dbReference type="eggNOG" id="ENOG50302AU">
    <property type="taxonomic scope" value="Bacteria"/>
</dbReference>
<accession>M4Z403</accession>
<organism evidence="2 3">
    <name type="scientific">Bradyrhizobium oligotrophicum S58</name>
    <dbReference type="NCBI Taxonomy" id="1245469"/>
    <lineage>
        <taxon>Bacteria</taxon>
        <taxon>Pseudomonadati</taxon>
        <taxon>Pseudomonadota</taxon>
        <taxon>Alphaproteobacteria</taxon>
        <taxon>Hyphomicrobiales</taxon>
        <taxon>Nitrobacteraceae</taxon>
        <taxon>Bradyrhizobium</taxon>
    </lineage>
</organism>
<dbReference type="STRING" id="1245469.S58_20960"/>
<reference evidence="2 3" key="1">
    <citation type="journal article" date="2013" name="Appl. Environ. Microbiol.">
        <title>Genome analysis suggests that the soil oligotrophic bacterium Agromonas oligotrophica (Bradyrhizobium oligotrophicum) is a nitrogen-fixing symbiont of Aeschynomene indica.</title>
        <authorList>
            <person name="Okubo T."/>
            <person name="Fukushima S."/>
            <person name="Itakura M."/>
            <person name="Oshima K."/>
            <person name="Longtonglang A."/>
            <person name="Teaumroong N."/>
            <person name="Mitsui H."/>
            <person name="Hattori M."/>
            <person name="Hattori R."/>
            <person name="Hattori T."/>
            <person name="Minamisawa K."/>
        </authorList>
    </citation>
    <scope>NUCLEOTIDE SEQUENCE [LARGE SCALE GENOMIC DNA]</scope>
    <source>
        <strain evidence="2 3">S58</strain>
    </source>
</reference>
<evidence type="ECO:0000313" key="3">
    <source>
        <dbReference type="Proteomes" id="UP000011841"/>
    </source>
</evidence>
<evidence type="ECO:0000313" key="2">
    <source>
        <dbReference type="EMBL" id="BAM88103.1"/>
    </source>
</evidence>
<dbReference type="RefSeq" id="WP_015665229.1">
    <property type="nucleotide sequence ID" value="NC_020453.1"/>
</dbReference>
<dbReference type="KEGG" id="aol:S58_20960"/>
<dbReference type="HOGENOM" id="CLU_183557_0_0_5"/>
<name>M4Z403_9BRAD</name>
<evidence type="ECO:0000256" key="1">
    <source>
        <dbReference type="SAM" id="SignalP"/>
    </source>
</evidence>
<dbReference type="EMBL" id="AP012603">
    <property type="protein sequence ID" value="BAM88103.1"/>
    <property type="molecule type" value="Genomic_DNA"/>
</dbReference>
<dbReference type="Proteomes" id="UP000011841">
    <property type="component" value="Chromosome"/>
</dbReference>
<keyword evidence="3" id="KW-1185">Reference proteome</keyword>
<dbReference type="GeneID" id="301816007"/>
<proteinExistence type="predicted"/>
<gene>
    <name evidence="2" type="ORF">S58_20960</name>
</gene>
<dbReference type="AlphaFoldDB" id="M4Z403"/>
<feature type="chain" id="PRO_5004062026" evidence="1">
    <location>
        <begin position="24"/>
        <end position="74"/>
    </location>
</feature>
<sequence length="74" mass="7867">MTKVIFMSAALIAAAVITTQAQAARNSNAAARHTMNKTHTMTDHTMTDCVRAPNVGAFATAPYTKPPCMPNSMN</sequence>
<keyword evidence="1" id="KW-0732">Signal</keyword>
<feature type="signal peptide" evidence="1">
    <location>
        <begin position="1"/>
        <end position="23"/>
    </location>
</feature>
<dbReference type="PATRIC" id="fig|1245469.3.peg.2146"/>